<dbReference type="InterPro" id="IPR029498">
    <property type="entry name" value="HeLo_dom"/>
</dbReference>
<organism evidence="5 6">
    <name type="scientific">Stachybotrys elegans</name>
    <dbReference type="NCBI Taxonomy" id="80388"/>
    <lineage>
        <taxon>Eukaryota</taxon>
        <taxon>Fungi</taxon>
        <taxon>Dikarya</taxon>
        <taxon>Ascomycota</taxon>
        <taxon>Pezizomycotina</taxon>
        <taxon>Sordariomycetes</taxon>
        <taxon>Hypocreomycetidae</taxon>
        <taxon>Hypocreales</taxon>
        <taxon>Stachybotryaceae</taxon>
        <taxon>Stachybotrys</taxon>
    </lineage>
</organism>
<dbReference type="Proteomes" id="UP000813444">
    <property type="component" value="Unassembled WGS sequence"/>
</dbReference>
<gene>
    <name evidence="5" type="ORF">B0I35DRAFT_471172</name>
</gene>
<keyword evidence="1" id="KW-0677">Repeat</keyword>
<keyword evidence="5" id="KW-0640">Prion</keyword>
<accession>A0A8K0SL00</accession>
<name>A0A8K0SL00_9HYPO</name>
<keyword evidence="6" id="KW-1185">Reference proteome</keyword>
<evidence type="ECO:0000313" key="6">
    <source>
        <dbReference type="Proteomes" id="UP000813444"/>
    </source>
</evidence>
<dbReference type="Gene3D" id="1.20.120.1020">
    <property type="entry name" value="Prion-inhibition and propagation, HeLo domain"/>
    <property type="match status" value="1"/>
</dbReference>
<dbReference type="Gene3D" id="3.40.50.300">
    <property type="entry name" value="P-loop containing nucleotide triphosphate hydrolases"/>
    <property type="match status" value="1"/>
</dbReference>
<dbReference type="Pfam" id="PF14479">
    <property type="entry name" value="HeLo"/>
    <property type="match status" value="1"/>
</dbReference>
<evidence type="ECO:0000259" key="2">
    <source>
        <dbReference type="Pfam" id="PF14479"/>
    </source>
</evidence>
<protein>
    <submittedName>
        <fullName evidence="5">Prion-inhibition and propagation-domain-containing protein</fullName>
    </submittedName>
</protein>
<comment type="caution">
    <text evidence="5">The sequence shown here is derived from an EMBL/GenBank/DDBJ whole genome shotgun (WGS) entry which is preliminary data.</text>
</comment>
<dbReference type="OrthoDB" id="443402at2759"/>
<dbReference type="EMBL" id="JAGPNK010000015">
    <property type="protein sequence ID" value="KAH7308593.1"/>
    <property type="molecule type" value="Genomic_DNA"/>
</dbReference>
<feature type="domain" description="Nephrocystin 3-like N-terminal" evidence="3">
    <location>
        <begin position="281"/>
        <end position="312"/>
    </location>
</feature>
<evidence type="ECO:0000256" key="1">
    <source>
        <dbReference type="ARBA" id="ARBA00022737"/>
    </source>
</evidence>
<dbReference type="Pfam" id="PF25053">
    <property type="entry name" value="DUF7791"/>
    <property type="match status" value="1"/>
</dbReference>
<keyword evidence="5" id="KW-0034">Amyloid</keyword>
<dbReference type="PANTHER" id="PTHR10039:SF5">
    <property type="entry name" value="NACHT DOMAIN-CONTAINING PROTEIN"/>
    <property type="match status" value="1"/>
</dbReference>
<feature type="domain" description="DUF7791" evidence="4">
    <location>
        <begin position="503"/>
        <end position="644"/>
    </location>
</feature>
<evidence type="ECO:0000313" key="5">
    <source>
        <dbReference type="EMBL" id="KAH7308593.1"/>
    </source>
</evidence>
<dbReference type="SUPFAM" id="SSF52540">
    <property type="entry name" value="P-loop containing nucleoside triphosphate hydrolases"/>
    <property type="match status" value="1"/>
</dbReference>
<dbReference type="PANTHER" id="PTHR10039">
    <property type="entry name" value="AMELOGENIN"/>
    <property type="match status" value="1"/>
</dbReference>
<feature type="domain" description="Prion-inhibition and propagation HeLo" evidence="2">
    <location>
        <begin position="5"/>
        <end position="216"/>
    </location>
</feature>
<dbReference type="Pfam" id="PF24883">
    <property type="entry name" value="NPHP3_N"/>
    <property type="match status" value="1"/>
</dbReference>
<evidence type="ECO:0000259" key="4">
    <source>
        <dbReference type="Pfam" id="PF25053"/>
    </source>
</evidence>
<reference evidence="5" key="1">
    <citation type="journal article" date="2021" name="Nat. Commun.">
        <title>Genetic determinants of endophytism in the Arabidopsis root mycobiome.</title>
        <authorList>
            <person name="Mesny F."/>
            <person name="Miyauchi S."/>
            <person name="Thiergart T."/>
            <person name="Pickel B."/>
            <person name="Atanasova L."/>
            <person name="Karlsson M."/>
            <person name="Huettel B."/>
            <person name="Barry K.W."/>
            <person name="Haridas S."/>
            <person name="Chen C."/>
            <person name="Bauer D."/>
            <person name="Andreopoulos W."/>
            <person name="Pangilinan J."/>
            <person name="LaButti K."/>
            <person name="Riley R."/>
            <person name="Lipzen A."/>
            <person name="Clum A."/>
            <person name="Drula E."/>
            <person name="Henrissat B."/>
            <person name="Kohler A."/>
            <person name="Grigoriev I.V."/>
            <person name="Martin F.M."/>
            <person name="Hacquard S."/>
        </authorList>
    </citation>
    <scope>NUCLEOTIDE SEQUENCE</scope>
    <source>
        <strain evidence="5">MPI-CAGE-CH-0235</strain>
    </source>
</reference>
<sequence>METAGLALGVLGVVGVFKSCIDLFSLFSSYRSVGRDHSILEAKLHVEKTLLLQWARRSKLLEPEHDTRLDDPAVLEAVTCVLESTRFLMSESSILQDRYGVQPSNTTADEPVLATRVALLSKARMDKFTTDFNALRIRTTEKRTDERNESRSAMRKFRWIIADKDKFGQLIEELSHFVSKLNQLMPEPSSENEVGLEDMSREDMRMVGDLKSLRLIRAATSDRLDTIGKVVEERLNEVSQHSILSLIWFRSMDDRKEGIVPPHPQTFEWALEPPQDAVWDNLEKWLAAGSRIYWISGKAGSGKSTLMKYLYTNPKALKLLRNWAILYQVLEAEPHLTSELLPRLWQETLRELSTAFRILSSKPDLKRFFCFFIDGLDEFSGNHLEGITVIKGLVQNSKIKVVLSSRPIPSCDLARKDIECYIKDSVTSHPYMLELFSSDRESAEKIVEELTEKAAGVFLWVVLACRSLLDGFAAYDSTAELLHRLNELPPELDDLFQHMLNQVEPRYREQAAKTLKICYQRQITWGYRDETASVYTLPLAIFDSCGFSCSSTPLRQLSLSGQRAICVPMEGRLRSRCGGLLELRKRSQSLTDMNCFCGTNDHDPLTHSTIGFMHRTVFEFLDRPLIWSMPSLRISDQSFNSNAALALMNFQIFLLLAVESGMTNCIRYYLPRVNEESLPFPLLYYAIRQPMLWRRVLLPPSDITIQCLLSLGSLPNKPFKNQEGITTTPWRDWLRELHRMDRSQFFETIPITEEFIKGETVIRIPGSLARKIEKEKEEEGIMITTRHSNG</sequence>
<dbReference type="InterPro" id="IPR038305">
    <property type="entry name" value="HeLo_sf"/>
</dbReference>
<dbReference type="InterPro" id="IPR056693">
    <property type="entry name" value="DUF7791"/>
</dbReference>
<dbReference type="InterPro" id="IPR056884">
    <property type="entry name" value="NPHP3-like_N"/>
</dbReference>
<evidence type="ECO:0000259" key="3">
    <source>
        <dbReference type="Pfam" id="PF24883"/>
    </source>
</evidence>
<proteinExistence type="predicted"/>
<dbReference type="AlphaFoldDB" id="A0A8K0SL00"/>
<dbReference type="InterPro" id="IPR027417">
    <property type="entry name" value="P-loop_NTPase"/>
</dbReference>